<organism evidence="2 3">
    <name type="scientific">Trichonephila clavipes</name>
    <name type="common">Golden silk orbweaver</name>
    <name type="synonym">Nephila clavipes</name>
    <dbReference type="NCBI Taxonomy" id="2585209"/>
    <lineage>
        <taxon>Eukaryota</taxon>
        <taxon>Metazoa</taxon>
        <taxon>Ecdysozoa</taxon>
        <taxon>Arthropoda</taxon>
        <taxon>Chelicerata</taxon>
        <taxon>Arachnida</taxon>
        <taxon>Araneae</taxon>
        <taxon>Araneomorphae</taxon>
        <taxon>Entelegynae</taxon>
        <taxon>Araneoidea</taxon>
        <taxon>Nephilidae</taxon>
        <taxon>Trichonephila</taxon>
    </lineage>
</organism>
<feature type="domain" description="CCHC-type" evidence="1">
    <location>
        <begin position="117"/>
        <end position="135"/>
    </location>
</feature>
<protein>
    <recommendedName>
        <fullName evidence="1">CCHC-type domain-containing protein</fullName>
    </recommendedName>
</protein>
<gene>
    <name evidence="2" type="primary">AVEN_198369_1</name>
    <name evidence="2" type="ORF">TNCV_596031</name>
</gene>
<keyword evidence="3" id="KW-1185">Reference proteome</keyword>
<dbReference type="AlphaFoldDB" id="A0A8X6UZ62"/>
<comment type="caution">
    <text evidence="2">The sequence shown here is derived from an EMBL/GenBank/DDBJ whole genome shotgun (WGS) entry which is preliminary data.</text>
</comment>
<accession>A0A8X6UZ62</accession>
<evidence type="ECO:0000313" key="2">
    <source>
        <dbReference type="EMBL" id="GFX87254.1"/>
    </source>
</evidence>
<dbReference type="GO" id="GO:0003676">
    <property type="term" value="F:nucleic acid binding"/>
    <property type="evidence" value="ECO:0007669"/>
    <property type="project" value="InterPro"/>
</dbReference>
<dbReference type="InterPro" id="IPR001878">
    <property type="entry name" value="Znf_CCHC"/>
</dbReference>
<dbReference type="SUPFAM" id="SSF57756">
    <property type="entry name" value="Retrovirus zinc finger-like domains"/>
    <property type="match status" value="1"/>
</dbReference>
<dbReference type="Proteomes" id="UP000887159">
    <property type="component" value="Unassembled WGS sequence"/>
</dbReference>
<dbReference type="GO" id="GO:0008270">
    <property type="term" value="F:zinc ion binding"/>
    <property type="evidence" value="ECO:0007669"/>
    <property type="project" value="InterPro"/>
</dbReference>
<dbReference type="EMBL" id="BMAU01021029">
    <property type="protein sequence ID" value="GFX87254.1"/>
    <property type="molecule type" value="Genomic_DNA"/>
</dbReference>
<evidence type="ECO:0000313" key="3">
    <source>
        <dbReference type="Proteomes" id="UP000887159"/>
    </source>
</evidence>
<proteinExistence type="predicted"/>
<feature type="domain" description="CCHC-type" evidence="1">
    <location>
        <begin position="94"/>
        <end position="109"/>
    </location>
</feature>
<sequence>METLRKCKQACVDALKQMPDHYPEEPFFVRALTELQEIEETISMAKLRQPKNLRLKTLGYLSVRVEGYDGRGVTQCYTCNKFNHTSENCHLNPRCLKCGENHITRDCPLKQKLETAYCINCNIYGHMANYRGCPSFPKPPKEPPKTIGTPTLIFTTAWLGQTSLMPKQQPEQITQLTPTDGDTRTWVFSTN</sequence>
<feature type="domain" description="CCHC-type" evidence="1">
    <location>
        <begin position="75"/>
        <end position="91"/>
    </location>
</feature>
<dbReference type="InterPro" id="IPR036875">
    <property type="entry name" value="Znf_CCHC_sf"/>
</dbReference>
<reference evidence="2" key="1">
    <citation type="submission" date="2020-08" db="EMBL/GenBank/DDBJ databases">
        <title>Multicomponent nature underlies the extraordinary mechanical properties of spider dragline silk.</title>
        <authorList>
            <person name="Kono N."/>
            <person name="Nakamura H."/>
            <person name="Mori M."/>
            <person name="Yoshida Y."/>
            <person name="Ohtoshi R."/>
            <person name="Malay A.D."/>
            <person name="Moran D.A.P."/>
            <person name="Tomita M."/>
            <person name="Numata K."/>
            <person name="Arakawa K."/>
        </authorList>
    </citation>
    <scope>NUCLEOTIDE SEQUENCE</scope>
</reference>
<dbReference type="SMART" id="SM00343">
    <property type="entry name" value="ZnF_C2HC"/>
    <property type="match status" value="3"/>
</dbReference>
<dbReference type="Gene3D" id="4.10.60.10">
    <property type="entry name" value="Zinc finger, CCHC-type"/>
    <property type="match status" value="1"/>
</dbReference>
<evidence type="ECO:0000259" key="1">
    <source>
        <dbReference type="SMART" id="SM00343"/>
    </source>
</evidence>
<name>A0A8X6UZ62_TRICX</name>